<dbReference type="InterPro" id="IPR000182">
    <property type="entry name" value="GNAT_dom"/>
</dbReference>
<dbReference type="RefSeq" id="XP_040778104.1">
    <property type="nucleotide sequence ID" value="XM_040919510.1"/>
</dbReference>
<evidence type="ECO:0000259" key="1">
    <source>
        <dbReference type="PROSITE" id="PS51186"/>
    </source>
</evidence>
<organism evidence="2 3">
    <name type="scientific">Cryphonectria parasitica (strain ATCC 38755 / EP155)</name>
    <dbReference type="NCBI Taxonomy" id="660469"/>
    <lineage>
        <taxon>Eukaryota</taxon>
        <taxon>Fungi</taxon>
        <taxon>Dikarya</taxon>
        <taxon>Ascomycota</taxon>
        <taxon>Pezizomycotina</taxon>
        <taxon>Sordariomycetes</taxon>
        <taxon>Sordariomycetidae</taxon>
        <taxon>Diaporthales</taxon>
        <taxon>Cryphonectriaceae</taxon>
        <taxon>Cryphonectria-Endothia species complex</taxon>
        <taxon>Cryphonectria</taxon>
    </lineage>
</organism>
<evidence type="ECO:0000313" key="3">
    <source>
        <dbReference type="Proteomes" id="UP000803844"/>
    </source>
</evidence>
<dbReference type="EMBL" id="MU032346">
    <property type="protein sequence ID" value="KAF3767143.1"/>
    <property type="molecule type" value="Genomic_DNA"/>
</dbReference>
<dbReference type="InterPro" id="IPR016181">
    <property type="entry name" value="Acyl_CoA_acyltransferase"/>
</dbReference>
<sequence length="227" mass="25489">MPLDPTLKLRPGRPSDVPALADIFLDAFSGNPIGQNFFPRDTPSARSFWTNTLTEEIHDPKVNFLVVTATKDHASPSSADQDEQPIIAFAKWVRPLPPGTPQAPWPADDEWPADGDPPRAAVFFRKLAGMHEEIMGARAHWYLEIIVTRAAHQGRGAGAMLMQWGAERADREGVECYLDATPAGKPLYERFGFRDAVETWPFFDEQYRHSFMVRKPKGWQEGVNESS</sequence>
<reference evidence="2" key="1">
    <citation type="journal article" date="2020" name="Phytopathology">
        <title>Genome sequence of the chestnut blight fungus Cryphonectria parasitica EP155: A fundamental resource for an archetypical invasive plant pathogen.</title>
        <authorList>
            <person name="Crouch J.A."/>
            <person name="Dawe A."/>
            <person name="Aerts A."/>
            <person name="Barry K."/>
            <person name="Churchill A.C.L."/>
            <person name="Grimwood J."/>
            <person name="Hillman B."/>
            <person name="Milgroom M.G."/>
            <person name="Pangilinan J."/>
            <person name="Smith M."/>
            <person name="Salamov A."/>
            <person name="Schmutz J."/>
            <person name="Yadav J."/>
            <person name="Grigoriev I.V."/>
            <person name="Nuss D."/>
        </authorList>
    </citation>
    <scope>NUCLEOTIDE SEQUENCE</scope>
    <source>
        <strain evidence="2">EP155</strain>
    </source>
</reference>
<proteinExistence type="predicted"/>
<dbReference type="PANTHER" id="PTHR42791:SF1">
    <property type="entry name" value="N-ACETYLTRANSFERASE DOMAIN-CONTAINING PROTEIN"/>
    <property type="match status" value="1"/>
</dbReference>
<dbReference type="PROSITE" id="PS51186">
    <property type="entry name" value="GNAT"/>
    <property type="match status" value="1"/>
</dbReference>
<gene>
    <name evidence="2" type="ORF">M406DRAFT_321483</name>
</gene>
<comment type="caution">
    <text evidence="2">The sequence shown here is derived from an EMBL/GenBank/DDBJ whole genome shotgun (WGS) entry which is preliminary data.</text>
</comment>
<dbReference type="Pfam" id="PF00583">
    <property type="entry name" value="Acetyltransf_1"/>
    <property type="match status" value="1"/>
</dbReference>
<name>A0A9P4Y5L1_CRYP1</name>
<dbReference type="GeneID" id="63836639"/>
<dbReference type="GO" id="GO:0016747">
    <property type="term" value="F:acyltransferase activity, transferring groups other than amino-acyl groups"/>
    <property type="evidence" value="ECO:0007669"/>
    <property type="project" value="InterPro"/>
</dbReference>
<keyword evidence="3" id="KW-1185">Reference proteome</keyword>
<dbReference type="Gene3D" id="3.40.630.30">
    <property type="match status" value="1"/>
</dbReference>
<accession>A0A9P4Y5L1</accession>
<dbReference type="InterPro" id="IPR052523">
    <property type="entry name" value="Trichothecene_AcTrans"/>
</dbReference>
<protein>
    <submittedName>
        <fullName evidence="2">Acyl-CoA N-acyltransferase</fullName>
    </submittedName>
</protein>
<feature type="domain" description="N-acetyltransferase" evidence="1">
    <location>
        <begin position="76"/>
        <end position="218"/>
    </location>
</feature>
<dbReference type="CDD" id="cd04301">
    <property type="entry name" value="NAT_SF"/>
    <property type="match status" value="1"/>
</dbReference>
<dbReference type="PANTHER" id="PTHR42791">
    <property type="entry name" value="GNAT FAMILY ACETYLTRANSFERASE"/>
    <property type="match status" value="1"/>
</dbReference>
<dbReference type="AlphaFoldDB" id="A0A9P4Y5L1"/>
<dbReference type="Proteomes" id="UP000803844">
    <property type="component" value="Unassembled WGS sequence"/>
</dbReference>
<dbReference type="SUPFAM" id="SSF55729">
    <property type="entry name" value="Acyl-CoA N-acyltransferases (Nat)"/>
    <property type="match status" value="1"/>
</dbReference>
<evidence type="ECO:0000313" key="2">
    <source>
        <dbReference type="EMBL" id="KAF3767143.1"/>
    </source>
</evidence>
<dbReference type="OrthoDB" id="196847at2759"/>